<evidence type="ECO:0000256" key="2">
    <source>
        <dbReference type="ARBA" id="ARBA00011738"/>
    </source>
</evidence>
<reference evidence="12" key="1">
    <citation type="journal article" date="2013" name="Nat. Genet.">
        <title>The Capsella rubella genome and the genomic consequences of rapid mating system evolution.</title>
        <authorList>
            <person name="Slotte T."/>
            <person name="Hazzouri K.M."/>
            <person name="Agren J.A."/>
            <person name="Koenig D."/>
            <person name="Maumus F."/>
            <person name="Guo Y.L."/>
            <person name="Steige K."/>
            <person name="Platts A.E."/>
            <person name="Escobar J.S."/>
            <person name="Newman L.K."/>
            <person name="Wang W."/>
            <person name="Mandakova T."/>
            <person name="Vello E."/>
            <person name="Smith L.M."/>
            <person name="Henz S.R."/>
            <person name="Steffen J."/>
            <person name="Takuno S."/>
            <person name="Brandvain Y."/>
            <person name="Coop G."/>
            <person name="Andolfatto P."/>
            <person name="Hu T.T."/>
            <person name="Blanchette M."/>
            <person name="Clark R.M."/>
            <person name="Quesneville H."/>
            <person name="Nordborg M."/>
            <person name="Gaut B.S."/>
            <person name="Lysak M.A."/>
            <person name="Jenkins J."/>
            <person name="Grimwood J."/>
            <person name="Chapman J."/>
            <person name="Prochnik S."/>
            <person name="Shu S."/>
            <person name="Rokhsar D."/>
            <person name="Schmutz J."/>
            <person name="Weigel D."/>
            <person name="Wright S.I."/>
        </authorList>
    </citation>
    <scope>NUCLEOTIDE SEQUENCE [LARGE SCALE GENOMIC DNA]</scope>
    <source>
        <strain evidence="12">cv. Monte Gargano</strain>
    </source>
</reference>
<feature type="active site" description="Proton donor" evidence="7">
    <location>
        <position position="76"/>
    </location>
</feature>
<dbReference type="InterPro" id="IPR016193">
    <property type="entry name" value="Cytidine_deaminase-like"/>
</dbReference>
<evidence type="ECO:0000256" key="7">
    <source>
        <dbReference type="PIRSR" id="PIRSR006334-1"/>
    </source>
</evidence>
<keyword evidence="12" id="KW-1185">Reference proteome</keyword>
<dbReference type="PANTHER" id="PTHR11644:SF2">
    <property type="entry name" value="CYTIDINE DEAMINASE"/>
    <property type="match status" value="1"/>
</dbReference>
<dbReference type="eggNOG" id="KOG0833">
    <property type="taxonomic scope" value="Eukaryota"/>
</dbReference>
<name>R0F8S7_9BRAS</name>
<dbReference type="KEGG" id="crb:17881041"/>
<dbReference type="Gene3D" id="3.40.140.10">
    <property type="entry name" value="Cytidine Deaminase, domain 2"/>
    <property type="match status" value="2"/>
</dbReference>
<evidence type="ECO:0000256" key="4">
    <source>
        <dbReference type="ARBA" id="ARBA00022723"/>
    </source>
</evidence>
<dbReference type="NCBIfam" id="NF006537">
    <property type="entry name" value="PRK09027.1"/>
    <property type="match status" value="1"/>
</dbReference>
<dbReference type="PIRSF" id="PIRSF006334">
    <property type="entry name" value="Cdd_plus_pseudo"/>
    <property type="match status" value="1"/>
</dbReference>
<dbReference type="EC" id="3.5.4.5" evidence="3"/>
<organism evidence="11 12">
    <name type="scientific">Capsella rubella</name>
    <dbReference type="NCBI Taxonomy" id="81985"/>
    <lineage>
        <taxon>Eukaryota</taxon>
        <taxon>Viridiplantae</taxon>
        <taxon>Streptophyta</taxon>
        <taxon>Embryophyta</taxon>
        <taxon>Tracheophyta</taxon>
        <taxon>Spermatophyta</taxon>
        <taxon>Magnoliopsida</taxon>
        <taxon>eudicotyledons</taxon>
        <taxon>Gunneridae</taxon>
        <taxon>Pentapetalae</taxon>
        <taxon>rosids</taxon>
        <taxon>malvids</taxon>
        <taxon>Brassicales</taxon>
        <taxon>Brassicaceae</taxon>
        <taxon>Camelineae</taxon>
        <taxon>Capsella</taxon>
    </lineage>
</organism>
<comment type="similarity">
    <text evidence="1">Belongs to the cytidine and deoxycytidylate deaminase family.</text>
</comment>
<proteinExistence type="inferred from homology"/>
<dbReference type="Pfam" id="PF08211">
    <property type="entry name" value="dCMP_cyt_deam_2"/>
    <property type="match status" value="1"/>
</dbReference>
<feature type="binding site" evidence="9">
    <location>
        <position position="110"/>
    </location>
    <ligand>
        <name>Zn(2+)</name>
        <dbReference type="ChEBI" id="CHEBI:29105"/>
        <note>catalytic</note>
    </ligand>
</feature>
<evidence type="ECO:0000256" key="6">
    <source>
        <dbReference type="ARBA" id="ARBA00022833"/>
    </source>
</evidence>
<dbReference type="CDD" id="cd01283">
    <property type="entry name" value="cytidine_deaminase"/>
    <property type="match status" value="2"/>
</dbReference>
<evidence type="ECO:0000256" key="9">
    <source>
        <dbReference type="PIRSR" id="PIRSR006334-3"/>
    </source>
</evidence>
<feature type="domain" description="CMP/dCMP-type deaminase" evidence="10">
    <location>
        <begin position="20"/>
        <end position="151"/>
    </location>
</feature>
<dbReference type="InterPro" id="IPR002125">
    <property type="entry name" value="CMP_dCMP_dom"/>
</dbReference>
<dbReference type="GO" id="GO:0004126">
    <property type="term" value="F:cytidine deaminase activity"/>
    <property type="evidence" value="ECO:0007669"/>
    <property type="project" value="UniProtKB-EC"/>
</dbReference>
<dbReference type="InterPro" id="IPR006263">
    <property type="entry name" value="Cyt_deam_dimer"/>
</dbReference>
<feature type="domain" description="CMP/dCMP-type deaminase" evidence="10">
    <location>
        <begin position="183"/>
        <end position="299"/>
    </location>
</feature>
<dbReference type="GO" id="GO:0008270">
    <property type="term" value="F:zinc ion binding"/>
    <property type="evidence" value="ECO:0007669"/>
    <property type="project" value="InterPro"/>
</dbReference>
<dbReference type="Pfam" id="PF00383">
    <property type="entry name" value="dCMP_cyt_deam_1"/>
    <property type="match status" value="1"/>
</dbReference>
<dbReference type="GO" id="GO:0005829">
    <property type="term" value="C:cytosol"/>
    <property type="evidence" value="ECO:0007669"/>
    <property type="project" value="UniProtKB-ARBA"/>
</dbReference>
<dbReference type="STRING" id="81985.R0F8S7"/>
<sequence length="299" mass="32298">MAQENKFVYTPSEAAEVGIHGPKDLPKLMDKAMSLALVPVSKFGVGVVGLTSKGEVYIGVNVELPGLPLHNSIHGEQFLVTNLALNSVEELTHIAVSATGSIFGAPCGHCRQFYQELGTPPAVKILIKKPEDGIDEFVSLESLMPERFGPDSLLPAGSPLLLAQRDNRLVLLDNSEEICSDREDCSHPKCKALAAANRSYAPYSKCPSGVALKCGDEVYRGWYIESVAYNPSLGPVQAALVDFVARSGGKKFEEITEAVLVEKKDVDVSQEAMAKIVLQKIAPGCVFKVLHCYDTKKPE</sequence>
<protein>
    <recommendedName>
        <fullName evidence="3">cytidine deaminase</fullName>
        <ecNumber evidence="3">3.5.4.5</ecNumber>
    </recommendedName>
</protein>
<dbReference type="InterPro" id="IPR050202">
    <property type="entry name" value="Cyt/Deoxycyt_deaminase"/>
</dbReference>
<feature type="binding site" evidence="8">
    <location>
        <begin position="61"/>
        <end position="63"/>
    </location>
    <ligand>
        <name>substrate</name>
    </ligand>
</feature>
<dbReference type="FunFam" id="3.40.140.10:FF:000006">
    <property type="entry name" value="Cytidine deaminase"/>
    <property type="match status" value="1"/>
</dbReference>
<comment type="cofactor">
    <cofactor evidence="9">
        <name>Zn(2+)</name>
        <dbReference type="ChEBI" id="CHEBI:29105"/>
    </cofactor>
    <text evidence="9">Binds 1 zinc ion.</text>
</comment>
<dbReference type="SUPFAM" id="SSF53927">
    <property type="entry name" value="Cytidine deaminase-like"/>
    <property type="match status" value="2"/>
</dbReference>
<evidence type="ECO:0000256" key="3">
    <source>
        <dbReference type="ARBA" id="ARBA00012783"/>
    </source>
</evidence>
<keyword evidence="4 9" id="KW-0479">Metal-binding</keyword>
<dbReference type="Proteomes" id="UP000029121">
    <property type="component" value="Unassembled WGS sequence"/>
</dbReference>
<gene>
    <name evidence="11" type="ORF">CARUB_v10006462mg</name>
</gene>
<dbReference type="AlphaFoldDB" id="R0F8S7"/>
<evidence type="ECO:0000256" key="1">
    <source>
        <dbReference type="ARBA" id="ARBA00006576"/>
    </source>
</evidence>
<dbReference type="FunFam" id="3.40.140.10:FF:000041">
    <property type="entry name" value="Cytidine deaminase"/>
    <property type="match status" value="1"/>
</dbReference>
<dbReference type="EMBL" id="KB870811">
    <property type="protein sequence ID" value="EOA18021.1"/>
    <property type="molecule type" value="Genomic_DNA"/>
</dbReference>
<dbReference type="GO" id="GO:0046135">
    <property type="term" value="P:pyrimidine nucleoside catabolic process"/>
    <property type="evidence" value="ECO:0007669"/>
    <property type="project" value="UniProtKB-ARBA"/>
</dbReference>
<keyword evidence="6 9" id="KW-0862">Zinc</keyword>
<comment type="subunit">
    <text evidence="2">Homodimer.</text>
</comment>
<evidence type="ECO:0000259" key="10">
    <source>
        <dbReference type="PROSITE" id="PS51747"/>
    </source>
</evidence>
<dbReference type="PANTHER" id="PTHR11644">
    <property type="entry name" value="CYTIDINE DEAMINASE"/>
    <property type="match status" value="1"/>
</dbReference>
<dbReference type="PROSITE" id="PS51747">
    <property type="entry name" value="CYT_DCMP_DEAMINASES_2"/>
    <property type="match status" value="2"/>
</dbReference>
<dbReference type="GO" id="GO:0042803">
    <property type="term" value="F:protein homodimerization activity"/>
    <property type="evidence" value="ECO:0007669"/>
    <property type="project" value="UniProtKB-ARBA"/>
</dbReference>
<evidence type="ECO:0000313" key="12">
    <source>
        <dbReference type="Proteomes" id="UP000029121"/>
    </source>
</evidence>
<dbReference type="OrthoDB" id="414540at2759"/>
<keyword evidence="5" id="KW-0378">Hydrolase</keyword>
<feature type="binding site" evidence="9">
    <location>
        <position position="74"/>
    </location>
    <ligand>
        <name>Zn(2+)</name>
        <dbReference type="ChEBI" id="CHEBI:29105"/>
        <note>catalytic</note>
    </ligand>
</feature>
<evidence type="ECO:0000256" key="8">
    <source>
        <dbReference type="PIRSR" id="PIRSR006334-2"/>
    </source>
</evidence>
<dbReference type="NCBIfam" id="TIGR01355">
    <property type="entry name" value="cyt_deam_dimer"/>
    <property type="match status" value="1"/>
</dbReference>
<feature type="binding site" evidence="9">
    <location>
        <position position="107"/>
    </location>
    <ligand>
        <name>Zn(2+)</name>
        <dbReference type="ChEBI" id="CHEBI:29105"/>
        <note>catalytic</note>
    </ligand>
</feature>
<evidence type="ECO:0000256" key="5">
    <source>
        <dbReference type="ARBA" id="ARBA00022801"/>
    </source>
</evidence>
<accession>R0F8S7</accession>
<dbReference type="InterPro" id="IPR013171">
    <property type="entry name" value="Cyd/dCyd_deaminase_Zn-bd"/>
</dbReference>
<evidence type="ECO:0000313" key="11">
    <source>
        <dbReference type="EMBL" id="EOA18021.1"/>
    </source>
</evidence>